<protein>
    <submittedName>
        <fullName evidence="2">Uncharacterized protein</fullName>
    </submittedName>
</protein>
<organism evidence="2 3">
    <name type="scientific">Brockia lithotrophica</name>
    <dbReference type="NCBI Taxonomy" id="933949"/>
    <lineage>
        <taxon>Bacteria</taxon>
        <taxon>Bacillati</taxon>
        <taxon>Bacillota</taxon>
        <taxon>Bacilli</taxon>
        <taxon>Bacillales</taxon>
        <taxon>Bacillales Family X. Incertae Sedis</taxon>
        <taxon>Brockia</taxon>
    </lineage>
</organism>
<name>A0A660L515_9BACL</name>
<accession>A0A660L515</accession>
<gene>
    <name evidence="2" type="ORF">C7438_0048</name>
</gene>
<keyword evidence="3" id="KW-1185">Reference proteome</keyword>
<evidence type="ECO:0000256" key="1">
    <source>
        <dbReference type="SAM" id="MobiDB-lite"/>
    </source>
</evidence>
<reference evidence="2 3" key="1">
    <citation type="submission" date="2018-10" db="EMBL/GenBank/DDBJ databases">
        <title>Genomic Encyclopedia of Type Strains, Phase IV (KMG-IV): sequencing the most valuable type-strain genomes for metagenomic binning, comparative biology and taxonomic classification.</title>
        <authorList>
            <person name="Goeker M."/>
        </authorList>
    </citation>
    <scope>NUCLEOTIDE SEQUENCE [LARGE SCALE GENOMIC DNA]</scope>
    <source>
        <strain evidence="2 3">DSM 22653</strain>
    </source>
</reference>
<dbReference type="EMBL" id="RBIJ01000001">
    <property type="protein sequence ID" value="RKQ88415.1"/>
    <property type="molecule type" value="Genomic_DNA"/>
</dbReference>
<evidence type="ECO:0000313" key="3">
    <source>
        <dbReference type="Proteomes" id="UP000267019"/>
    </source>
</evidence>
<proteinExistence type="predicted"/>
<feature type="region of interest" description="Disordered" evidence="1">
    <location>
        <begin position="1"/>
        <end position="22"/>
    </location>
</feature>
<comment type="caution">
    <text evidence="2">The sequence shown here is derived from an EMBL/GenBank/DDBJ whole genome shotgun (WGS) entry which is preliminary data.</text>
</comment>
<dbReference type="AlphaFoldDB" id="A0A660L515"/>
<dbReference type="Proteomes" id="UP000267019">
    <property type="component" value="Unassembled WGS sequence"/>
</dbReference>
<evidence type="ECO:0000313" key="2">
    <source>
        <dbReference type="EMBL" id="RKQ88415.1"/>
    </source>
</evidence>
<feature type="compositionally biased region" description="Basic and acidic residues" evidence="1">
    <location>
        <begin position="1"/>
        <end position="12"/>
    </location>
</feature>
<sequence>MTDFESDMRRLGGYDACAPEGPPDVERFAGVRHGVGYGEGKVGGAPDFFFRISADSFWEVLFGNGGTQGGR</sequence>